<dbReference type="Proteomes" id="UP000789901">
    <property type="component" value="Unassembled WGS sequence"/>
</dbReference>
<feature type="transmembrane region" description="Helical" evidence="1">
    <location>
        <begin position="57"/>
        <end position="79"/>
    </location>
</feature>
<evidence type="ECO:0000313" key="2">
    <source>
        <dbReference type="EMBL" id="CAG8543909.1"/>
    </source>
</evidence>
<sequence>MPSSFSKCEVLVRVNGELYENFDSYKLLSKLQHFNKPPFSNSDKDKKKLPHLKRNNILNTVFRLTMFLLAAQIATLFNISDINEFK</sequence>
<protein>
    <submittedName>
        <fullName evidence="2">23283_t:CDS:1</fullName>
    </submittedName>
</protein>
<keyword evidence="3" id="KW-1185">Reference proteome</keyword>
<comment type="caution">
    <text evidence="2">The sequence shown here is derived from an EMBL/GenBank/DDBJ whole genome shotgun (WGS) entry which is preliminary data.</text>
</comment>
<name>A0ABM8W788_GIGMA</name>
<dbReference type="EMBL" id="CAJVQB010001631">
    <property type="protein sequence ID" value="CAG8543909.1"/>
    <property type="molecule type" value="Genomic_DNA"/>
</dbReference>
<keyword evidence="1" id="KW-0472">Membrane</keyword>
<keyword evidence="1" id="KW-0812">Transmembrane</keyword>
<reference evidence="2 3" key="1">
    <citation type="submission" date="2021-06" db="EMBL/GenBank/DDBJ databases">
        <authorList>
            <person name="Kallberg Y."/>
            <person name="Tangrot J."/>
            <person name="Rosling A."/>
        </authorList>
    </citation>
    <scope>NUCLEOTIDE SEQUENCE [LARGE SCALE GENOMIC DNA]</scope>
    <source>
        <strain evidence="2 3">120-4 pot B 10/14</strain>
    </source>
</reference>
<evidence type="ECO:0000313" key="3">
    <source>
        <dbReference type="Proteomes" id="UP000789901"/>
    </source>
</evidence>
<keyword evidence="1" id="KW-1133">Transmembrane helix</keyword>
<evidence type="ECO:0000256" key="1">
    <source>
        <dbReference type="SAM" id="Phobius"/>
    </source>
</evidence>
<accession>A0ABM8W788</accession>
<organism evidence="2 3">
    <name type="scientific">Gigaspora margarita</name>
    <dbReference type="NCBI Taxonomy" id="4874"/>
    <lineage>
        <taxon>Eukaryota</taxon>
        <taxon>Fungi</taxon>
        <taxon>Fungi incertae sedis</taxon>
        <taxon>Mucoromycota</taxon>
        <taxon>Glomeromycotina</taxon>
        <taxon>Glomeromycetes</taxon>
        <taxon>Diversisporales</taxon>
        <taxon>Gigasporaceae</taxon>
        <taxon>Gigaspora</taxon>
    </lineage>
</organism>
<gene>
    <name evidence="2" type="ORF">GMARGA_LOCUS4220</name>
</gene>
<proteinExistence type="predicted"/>